<reference evidence="5" key="1">
    <citation type="submission" date="2009-08" db="EMBL/GenBank/DDBJ databases">
        <title>Annotation of Salpingoeca rosetta.</title>
        <authorList>
            <consortium name="The Broad Institute Genome Sequencing Platform"/>
            <person name="Russ C."/>
            <person name="Cuomo C."/>
            <person name="Burger G."/>
            <person name="Gray M.W."/>
            <person name="Holland P.W.H."/>
            <person name="King N."/>
            <person name="Lang F.B.F."/>
            <person name="Roger A.J."/>
            <person name="Ruiz-Trillo I."/>
            <person name="Young S.K."/>
            <person name="Zeng Q."/>
            <person name="Gargeya S."/>
            <person name="Alvarado L."/>
            <person name="Berlin A."/>
            <person name="Chapman S.B."/>
            <person name="Chen Z."/>
            <person name="Freedman E."/>
            <person name="Gellesch M."/>
            <person name="Goldberg J."/>
            <person name="Griggs A."/>
            <person name="Gujja S."/>
            <person name="Heilman E."/>
            <person name="Heiman D."/>
            <person name="Howarth C."/>
            <person name="Mehta T."/>
            <person name="Neiman D."/>
            <person name="Pearson M."/>
            <person name="Roberts A."/>
            <person name="Saif S."/>
            <person name="Shea T."/>
            <person name="Shenoy N."/>
            <person name="Sisk P."/>
            <person name="Stolte C."/>
            <person name="Sykes S."/>
            <person name="White J."/>
            <person name="Yandava C."/>
            <person name="Haas B."/>
            <person name="Nusbaum C."/>
            <person name="Birren B."/>
        </authorList>
    </citation>
    <scope>NUCLEOTIDE SEQUENCE [LARGE SCALE GENOMIC DNA]</scope>
    <source>
        <strain evidence="5">ATCC 50818</strain>
    </source>
</reference>
<dbReference type="STRING" id="946362.F2USV4"/>
<dbReference type="Proteomes" id="UP000007799">
    <property type="component" value="Unassembled WGS sequence"/>
</dbReference>
<dbReference type="CDD" id="cd16147">
    <property type="entry name" value="G6S"/>
    <property type="match status" value="1"/>
</dbReference>
<feature type="compositionally biased region" description="Polar residues" evidence="2">
    <location>
        <begin position="140"/>
        <end position="149"/>
    </location>
</feature>
<dbReference type="AlphaFoldDB" id="F2USV4"/>
<feature type="signal peptide" evidence="3">
    <location>
        <begin position="1"/>
        <end position="20"/>
    </location>
</feature>
<proteinExistence type="inferred from homology"/>
<dbReference type="GO" id="GO:0008449">
    <property type="term" value="F:N-acetylglucosamine-6-sulfatase activity"/>
    <property type="evidence" value="ECO:0007669"/>
    <property type="project" value="TreeGrafter"/>
</dbReference>
<name>F2USV4_SALR5</name>
<evidence type="ECO:0000313" key="6">
    <source>
        <dbReference type="Proteomes" id="UP000007799"/>
    </source>
</evidence>
<dbReference type="InterPro" id="IPR000917">
    <property type="entry name" value="Sulfatase_N"/>
</dbReference>
<gene>
    <name evidence="5" type="ORF">PTSG_11248</name>
</gene>
<dbReference type="GO" id="GO:0005539">
    <property type="term" value="F:glycosaminoglycan binding"/>
    <property type="evidence" value="ECO:0007669"/>
    <property type="project" value="TreeGrafter"/>
</dbReference>
<dbReference type="eggNOG" id="KOG3731">
    <property type="taxonomic scope" value="Eukaryota"/>
</dbReference>
<dbReference type="Pfam" id="PF00884">
    <property type="entry name" value="Sulfatase"/>
    <property type="match status" value="1"/>
</dbReference>
<evidence type="ECO:0000313" key="5">
    <source>
        <dbReference type="EMBL" id="EGD81213.1"/>
    </source>
</evidence>
<comment type="similarity">
    <text evidence="1">Belongs to the sulfatase family.</text>
</comment>
<dbReference type="Gene3D" id="3.40.720.10">
    <property type="entry name" value="Alkaline Phosphatase, subunit A"/>
    <property type="match status" value="1"/>
</dbReference>
<dbReference type="RefSeq" id="XP_004987747.1">
    <property type="nucleotide sequence ID" value="XM_004987690.1"/>
</dbReference>
<keyword evidence="3" id="KW-0732">Signal</keyword>
<feature type="domain" description="Sulfatase N-terminal" evidence="4">
    <location>
        <begin position="200"/>
        <end position="535"/>
    </location>
</feature>
<dbReference type="SUPFAM" id="SSF53649">
    <property type="entry name" value="Alkaline phosphatase-like"/>
    <property type="match status" value="1"/>
</dbReference>
<dbReference type="KEGG" id="sre:PTSG_11248"/>
<dbReference type="OMA" id="RYFHNIK"/>
<feature type="chain" id="PRO_5003291389" description="Sulfatase N-terminal domain-containing protein" evidence="3">
    <location>
        <begin position="21"/>
        <end position="698"/>
    </location>
</feature>
<dbReference type="EMBL" id="GL832996">
    <property type="protein sequence ID" value="EGD81213.1"/>
    <property type="molecule type" value="Genomic_DNA"/>
</dbReference>
<accession>F2USV4</accession>
<keyword evidence="6" id="KW-1185">Reference proteome</keyword>
<dbReference type="PANTHER" id="PTHR43108:SF8">
    <property type="entry name" value="SD21168P"/>
    <property type="match status" value="1"/>
</dbReference>
<dbReference type="InterPro" id="IPR017850">
    <property type="entry name" value="Alkaline_phosphatase_core_sf"/>
</dbReference>
<feature type="region of interest" description="Disordered" evidence="2">
    <location>
        <begin position="96"/>
        <end position="151"/>
    </location>
</feature>
<sequence>MMMRLTAVVLAAVLAVVVDASAAAASAAAAAADASDAVACKAGDLQEKTCTHSPEARIASKDGLADASACCSLCASTHGCHAWTFWTTSSATMATSSGIASNNRSNNSSSSSTDDVNDTHSADDDDTSTRTTGDAEAARPTSSTPSRSQAAIVEEKETHCNLFGKRVPGTEGECVSGGTTGGKSPWVPPPPHGPICKDCPNIIFSLTDDQDYLLGGWGDVPMRHTKRLLQNTGALLSEWRIHTAICSPSRSETVSGRYFHNIKSATAVPPPKVLPTGAGHVNGSLYTNQTAGTYLRMLRGFQTALFGKGNFNTMEGFDRWFQGSHLGYGGTWQDNESPDFKYKASDKEYATDLLLEKASEWLRRDNVTGKASNGRPFFLYFAPHCPHIPSTPSDKYADACPNVTAPRTPNFNYSTPLFHELISKQAPFVEEEARAIDALARLRCQCLLSVDDAHAQLLSVLEDLGVANNTYWFVSSDHGYNLGNHRLPSNKFLLYEHSLRIPLVVHGPGVPAGKHIPVLGTNVDYAPTWLGLADIDTPPVMDGRSLVPVLLTNASADIPGATRRHLEKHGGPSASDPAAFRNMQFTQYYNQGPWQPDDPKDGFNRTLDDYSNTYIGITVVDPALGKYKYGEYQYVCNSTQMLTKTCFDDPDWYELFDLSADPYELTNIYYHANTNASLKQEMHRRLRQYYPCQGSACP</sequence>
<dbReference type="PANTHER" id="PTHR43108">
    <property type="entry name" value="N-ACETYLGLUCOSAMINE-6-SULFATASE FAMILY MEMBER"/>
    <property type="match status" value="1"/>
</dbReference>
<organism evidence="6">
    <name type="scientific">Salpingoeca rosetta (strain ATCC 50818 / BSB-021)</name>
    <dbReference type="NCBI Taxonomy" id="946362"/>
    <lineage>
        <taxon>Eukaryota</taxon>
        <taxon>Choanoflagellata</taxon>
        <taxon>Craspedida</taxon>
        <taxon>Salpingoecidae</taxon>
        <taxon>Salpingoeca</taxon>
    </lineage>
</organism>
<dbReference type="InParanoid" id="F2USV4"/>
<evidence type="ECO:0000256" key="3">
    <source>
        <dbReference type="SAM" id="SignalP"/>
    </source>
</evidence>
<evidence type="ECO:0000256" key="1">
    <source>
        <dbReference type="ARBA" id="ARBA00008779"/>
    </source>
</evidence>
<protein>
    <recommendedName>
        <fullName evidence="4">Sulfatase N-terminal domain-containing protein</fullName>
    </recommendedName>
</protein>
<dbReference type="GeneID" id="16068271"/>
<evidence type="ECO:0000256" key="2">
    <source>
        <dbReference type="SAM" id="MobiDB-lite"/>
    </source>
</evidence>
<feature type="compositionally biased region" description="Low complexity" evidence="2">
    <location>
        <begin position="96"/>
        <end position="114"/>
    </location>
</feature>
<dbReference type="OrthoDB" id="96314at2759"/>
<evidence type="ECO:0000259" key="4">
    <source>
        <dbReference type="Pfam" id="PF00884"/>
    </source>
</evidence>